<dbReference type="Proteomes" id="UP000428325">
    <property type="component" value="Chromosome"/>
</dbReference>
<feature type="transmembrane region" description="Helical" evidence="1">
    <location>
        <begin position="86"/>
        <end position="107"/>
    </location>
</feature>
<dbReference type="EMBL" id="CP034345">
    <property type="protein sequence ID" value="QGX96553.1"/>
    <property type="molecule type" value="Genomic_DNA"/>
</dbReference>
<name>A0A6B9FHS4_9EURY</name>
<evidence type="ECO:0000256" key="1">
    <source>
        <dbReference type="SAM" id="Phobius"/>
    </source>
</evidence>
<evidence type="ECO:0000313" key="2">
    <source>
        <dbReference type="EMBL" id="QGX96553.1"/>
    </source>
</evidence>
<dbReference type="RefSeq" id="WP_157691015.1">
    <property type="nucleotide sequence ID" value="NZ_CP034345.1"/>
</dbReference>
<protein>
    <submittedName>
        <fullName evidence="2">Copper resistance protein CopD</fullName>
    </submittedName>
</protein>
<gene>
    <name evidence="2" type="ORF">EI982_18080</name>
</gene>
<reference evidence="2 3" key="1">
    <citation type="submission" date="2018-12" db="EMBL/GenBank/DDBJ databases">
        <title>Complete genome sequence of Haloplanus rallus MBLA0036.</title>
        <authorList>
            <person name="Nam Y.-d."/>
            <person name="Kang J."/>
            <person name="Chung W.-H."/>
            <person name="Park Y.S."/>
        </authorList>
    </citation>
    <scope>NUCLEOTIDE SEQUENCE [LARGE SCALE GENOMIC DNA]</scope>
    <source>
        <strain evidence="2 3">MBLA0036</strain>
    </source>
</reference>
<dbReference type="GeneID" id="43371494"/>
<dbReference type="OrthoDB" id="340884at2157"/>
<sequence length="167" mass="17346">MDPALALSYVVHVVSAAFWTGGVLYAVYAVIPAASAGDLSPAAFARSVDGLLQVTRWTGVALPLTGAYQLWLLYSLPRLFGTTAGHLVLGMAALWTLMNGLVELGVYRMCQSRGDSPGLGAYFRRGFTLGGDADVPALADVGRPYFRAGAALATLLLVDAALLAGGV</sequence>
<evidence type="ECO:0000313" key="3">
    <source>
        <dbReference type="Proteomes" id="UP000428325"/>
    </source>
</evidence>
<keyword evidence="3" id="KW-1185">Reference proteome</keyword>
<organism evidence="2 3">
    <name type="scientific">Haloplanus rallus</name>
    <dbReference type="NCBI Taxonomy" id="1816183"/>
    <lineage>
        <taxon>Archaea</taxon>
        <taxon>Methanobacteriati</taxon>
        <taxon>Methanobacteriota</taxon>
        <taxon>Stenosarchaea group</taxon>
        <taxon>Halobacteria</taxon>
        <taxon>Halobacteriales</taxon>
        <taxon>Haloferacaceae</taxon>
        <taxon>Haloplanus</taxon>
    </lineage>
</organism>
<accession>A0A6B9FHS4</accession>
<keyword evidence="1" id="KW-0812">Transmembrane</keyword>
<proteinExistence type="predicted"/>
<keyword evidence="1" id="KW-0472">Membrane</keyword>
<keyword evidence="1" id="KW-1133">Transmembrane helix</keyword>
<dbReference type="AlphaFoldDB" id="A0A6B9FHS4"/>
<dbReference type="KEGG" id="hra:EI982_18080"/>